<dbReference type="InterPro" id="IPR054828">
    <property type="entry name" value="Vit_B12_bind_prot"/>
</dbReference>
<dbReference type="Gene3D" id="3.40.50.1980">
    <property type="entry name" value="Nitrogenase molybdenum iron protein domain"/>
    <property type="match status" value="2"/>
</dbReference>
<reference evidence="4 5" key="1">
    <citation type="submission" date="2021-11" db="EMBL/GenBank/DDBJ databases">
        <title>Whole genome of Geoglobus acetivorans.</title>
        <authorList>
            <person name="Liu D."/>
        </authorList>
    </citation>
    <scope>NUCLEOTIDE SEQUENCE [LARGE SCALE GENOMIC DNA]</scope>
    <source>
        <strain evidence="4 5">SBH6</strain>
    </source>
</reference>
<dbReference type="InterPro" id="IPR002491">
    <property type="entry name" value="ABC_transptr_periplasmic_BD"/>
</dbReference>
<evidence type="ECO:0000256" key="1">
    <source>
        <dbReference type="ARBA" id="ARBA00022729"/>
    </source>
</evidence>
<organism evidence="4 5">
    <name type="scientific">Geoglobus acetivorans</name>
    <dbReference type="NCBI Taxonomy" id="565033"/>
    <lineage>
        <taxon>Archaea</taxon>
        <taxon>Methanobacteriati</taxon>
        <taxon>Methanobacteriota</taxon>
        <taxon>Archaeoglobi</taxon>
        <taxon>Archaeoglobales</taxon>
        <taxon>Archaeoglobaceae</taxon>
        <taxon>Geoglobus</taxon>
    </lineage>
</organism>
<dbReference type="PROSITE" id="PS50983">
    <property type="entry name" value="FE_B12_PBP"/>
    <property type="match status" value="1"/>
</dbReference>
<dbReference type="PANTHER" id="PTHR30535:SF34">
    <property type="entry name" value="MOLYBDATE-BINDING PROTEIN MOLA"/>
    <property type="match status" value="1"/>
</dbReference>
<accession>A0ABZ3H3D2</accession>
<keyword evidence="5" id="KW-1185">Reference proteome</keyword>
<evidence type="ECO:0000259" key="3">
    <source>
        <dbReference type="PROSITE" id="PS50983"/>
    </source>
</evidence>
<feature type="coiled-coil region" evidence="2">
    <location>
        <begin position="167"/>
        <end position="194"/>
    </location>
</feature>
<proteinExistence type="predicted"/>
<dbReference type="SUPFAM" id="SSF53807">
    <property type="entry name" value="Helical backbone' metal receptor"/>
    <property type="match status" value="1"/>
</dbReference>
<dbReference type="CDD" id="cd01143">
    <property type="entry name" value="YvrC"/>
    <property type="match status" value="1"/>
</dbReference>
<dbReference type="EMBL" id="CP087714">
    <property type="protein sequence ID" value="XAT64085.1"/>
    <property type="molecule type" value="Genomic_DNA"/>
</dbReference>
<dbReference type="InterPro" id="IPR050902">
    <property type="entry name" value="ABC_Transporter_SBP"/>
</dbReference>
<gene>
    <name evidence="4" type="ORF">LPQ35_01590</name>
</gene>
<dbReference type="PROSITE" id="PS51257">
    <property type="entry name" value="PROKAR_LIPOPROTEIN"/>
    <property type="match status" value="1"/>
</dbReference>
<evidence type="ECO:0000256" key="2">
    <source>
        <dbReference type="SAM" id="Coils"/>
    </source>
</evidence>
<sequence length="316" mass="34995">MEWKKIFIFLTLAALILVSGCADTKSPEMQSKTGENIKTEKFPVTVTDDFGFNITVDKKPERIISLAPSNTEILFALGLGDKIVGVTEYCNYPEKAKEKPKVGGYSTIDIEKVLSLKPDLVVASFGNGEETIQTLKEYNLTVIALNPKDLKGIMKDIEMLGKVTGEEENATKLIKMMEDKIETVKAKAEKMESKPKVAHILWHDPIYVSGNGTFVNELITTAGGQNAFGDIEGWKVVSIEDLYSRDPDIIIVNSGDGMNANGENIIYKWVTSELKDLRAVKEGKVYIINSDMISRPSYRLVYALEEISNIIAENSG</sequence>
<dbReference type="PANTHER" id="PTHR30535">
    <property type="entry name" value="VITAMIN B12-BINDING PROTEIN"/>
    <property type="match status" value="1"/>
</dbReference>
<keyword evidence="1" id="KW-0732">Signal</keyword>
<dbReference type="RefSeq" id="WP_193806490.1">
    <property type="nucleotide sequence ID" value="NZ_CP087714.1"/>
</dbReference>
<dbReference type="NCBIfam" id="NF038402">
    <property type="entry name" value="TroA_like"/>
    <property type="match status" value="1"/>
</dbReference>
<dbReference type="Proteomes" id="UP001492541">
    <property type="component" value="Chromosome"/>
</dbReference>
<dbReference type="GeneID" id="90448337"/>
<feature type="domain" description="Fe/B12 periplasmic-binding" evidence="3">
    <location>
        <begin position="62"/>
        <end position="315"/>
    </location>
</feature>
<dbReference type="Pfam" id="PF01497">
    <property type="entry name" value="Peripla_BP_2"/>
    <property type="match status" value="1"/>
</dbReference>
<name>A0ABZ3H3D2_GEOAI</name>
<evidence type="ECO:0000313" key="5">
    <source>
        <dbReference type="Proteomes" id="UP001492541"/>
    </source>
</evidence>
<keyword evidence="2" id="KW-0175">Coiled coil</keyword>
<evidence type="ECO:0000313" key="4">
    <source>
        <dbReference type="EMBL" id="XAT64085.1"/>
    </source>
</evidence>
<protein>
    <submittedName>
        <fullName evidence="4">ABC transporter substrate-binding protein</fullName>
    </submittedName>
</protein>